<dbReference type="SUPFAM" id="SSF57414">
    <property type="entry name" value="Hairpin loop containing domain-like"/>
    <property type="match status" value="1"/>
</dbReference>
<accession>A0AAD4R7N4</accession>
<dbReference type="AlphaFoldDB" id="A0AAD4R7N4"/>
<evidence type="ECO:0008006" key="4">
    <source>
        <dbReference type="Google" id="ProtNLM"/>
    </source>
</evidence>
<dbReference type="Proteomes" id="UP001201812">
    <property type="component" value="Unassembled WGS sequence"/>
</dbReference>
<dbReference type="Gene3D" id="3.50.4.10">
    <property type="entry name" value="Hepatocyte Growth Factor"/>
    <property type="match status" value="1"/>
</dbReference>
<protein>
    <recommendedName>
        <fullName evidence="4">Apple domain-containing protein</fullName>
    </recommendedName>
</protein>
<evidence type="ECO:0000313" key="3">
    <source>
        <dbReference type="Proteomes" id="UP001201812"/>
    </source>
</evidence>
<proteinExistence type="predicted"/>
<dbReference type="EMBL" id="JAKKPZ010000001">
    <property type="protein sequence ID" value="KAI1728689.1"/>
    <property type="molecule type" value="Genomic_DNA"/>
</dbReference>
<keyword evidence="3" id="KW-1185">Reference proteome</keyword>
<evidence type="ECO:0000256" key="1">
    <source>
        <dbReference type="SAM" id="MobiDB-lite"/>
    </source>
</evidence>
<organism evidence="2 3">
    <name type="scientific">Ditylenchus destructor</name>
    <dbReference type="NCBI Taxonomy" id="166010"/>
    <lineage>
        <taxon>Eukaryota</taxon>
        <taxon>Metazoa</taxon>
        <taxon>Ecdysozoa</taxon>
        <taxon>Nematoda</taxon>
        <taxon>Chromadorea</taxon>
        <taxon>Rhabditida</taxon>
        <taxon>Tylenchina</taxon>
        <taxon>Tylenchomorpha</taxon>
        <taxon>Sphaerularioidea</taxon>
        <taxon>Anguinidae</taxon>
        <taxon>Anguininae</taxon>
        <taxon>Ditylenchus</taxon>
    </lineage>
</organism>
<sequence>MDWWFLRTTTPKPTTSQQSSMQVTTHVPLNTQSVPNPPVMMQQETYPDKELVSSKNQVYPWERQRELLVPFSESARTGKGPQLEFNDKNISVDTWTTTTPPEVQPPPTLRPFPPVMPGASFYVDQHVSHGHFGREADSMPVVYDPNVLQSRYGFSGMLPLSHLLNEQTNKLLVDSQPKSTYHQKKIRKPTTFGVQNLPIGNAPHSKVRFPVSNQYFVDFSKAAYFFIPPPVKLSTAKAIKIRAQARPSFVIGTAPPVTWTSTPTTTVVPTTTSEIRRTMAMFGDHLNWRPLGTGPRKFGAAKLIPLAEFEGNPELNQNGLEEENKFGDKSATGTERRIDIESYDDFSSNGSSKCLREDPMHLDDLSPALIPAVKACFMRTRECLLHEVTPLERRINFNEEQCINFCGQHAYCNSVVYSKSMAICDIFNLRNGTANAHLVHHHDYHYYEPKQWANGTKAIENCWQGKIR</sequence>
<name>A0AAD4R7N4_9BILA</name>
<comment type="caution">
    <text evidence="2">The sequence shown here is derived from an EMBL/GenBank/DDBJ whole genome shotgun (WGS) entry which is preliminary data.</text>
</comment>
<feature type="region of interest" description="Disordered" evidence="1">
    <location>
        <begin position="1"/>
        <end position="23"/>
    </location>
</feature>
<evidence type="ECO:0000313" key="2">
    <source>
        <dbReference type="EMBL" id="KAI1728689.1"/>
    </source>
</evidence>
<feature type="compositionally biased region" description="Low complexity" evidence="1">
    <location>
        <begin position="8"/>
        <end position="23"/>
    </location>
</feature>
<reference evidence="2" key="1">
    <citation type="submission" date="2022-01" db="EMBL/GenBank/DDBJ databases">
        <title>Genome Sequence Resource for Two Populations of Ditylenchus destructor, the Migratory Endoparasitic Phytonematode.</title>
        <authorList>
            <person name="Zhang H."/>
            <person name="Lin R."/>
            <person name="Xie B."/>
        </authorList>
    </citation>
    <scope>NUCLEOTIDE SEQUENCE</scope>
    <source>
        <strain evidence="2">BazhouSP</strain>
    </source>
</reference>
<gene>
    <name evidence="2" type="ORF">DdX_00887</name>
</gene>